<evidence type="ECO:0000313" key="2">
    <source>
        <dbReference type="EMBL" id="MCZ3367487.1"/>
    </source>
</evidence>
<keyword evidence="2" id="KW-0489">Methyltransferase</keyword>
<evidence type="ECO:0000313" key="4">
    <source>
        <dbReference type="Proteomes" id="UP001068021"/>
    </source>
</evidence>
<dbReference type="AlphaFoldDB" id="A0A9E5A004"/>
<keyword evidence="2" id="KW-0808">Transferase</keyword>
<dbReference type="RefSeq" id="WP_052376288.1">
    <property type="nucleotide sequence ID" value="NZ_JAPVER010000020.1"/>
</dbReference>
<dbReference type="Proteomes" id="UP001074446">
    <property type="component" value="Unassembled WGS sequence"/>
</dbReference>
<dbReference type="Pfam" id="PF08241">
    <property type="entry name" value="Methyltransf_11"/>
    <property type="match status" value="1"/>
</dbReference>
<reference evidence="2" key="1">
    <citation type="submission" date="2022-12" db="EMBL/GenBank/DDBJ databases">
        <title>Reclassification of two methanogenic archaea species isolated from the Kolyma lowland permafrost.</title>
        <authorList>
            <person name="Trubitsyn V.E."/>
            <person name="Rivkina E.M."/>
            <person name="Shcherbakova V.A."/>
        </authorList>
    </citation>
    <scope>NUCLEOTIDE SEQUENCE</scope>
    <source>
        <strain evidence="2">M2</strain>
        <strain evidence="3">MK4</strain>
    </source>
</reference>
<dbReference type="SUPFAM" id="SSF53335">
    <property type="entry name" value="S-adenosyl-L-methionine-dependent methyltransferases"/>
    <property type="match status" value="1"/>
</dbReference>
<dbReference type="InterPro" id="IPR029063">
    <property type="entry name" value="SAM-dependent_MTases_sf"/>
</dbReference>
<proteinExistence type="predicted"/>
<dbReference type="InterPro" id="IPR013216">
    <property type="entry name" value="Methyltransf_11"/>
</dbReference>
<comment type="caution">
    <text evidence="2">The sequence shown here is derived from an EMBL/GenBank/DDBJ whole genome shotgun (WGS) entry which is preliminary data.</text>
</comment>
<organism evidence="2 4">
    <name type="scientific">Methanobacterium veterum</name>
    <dbReference type="NCBI Taxonomy" id="408577"/>
    <lineage>
        <taxon>Archaea</taxon>
        <taxon>Methanobacteriati</taxon>
        <taxon>Methanobacteriota</taxon>
        <taxon>Methanomada group</taxon>
        <taxon>Methanobacteria</taxon>
        <taxon>Methanobacteriales</taxon>
        <taxon>Methanobacteriaceae</taxon>
        <taxon>Methanobacterium</taxon>
    </lineage>
</organism>
<dbReference type="GO" id="GO:0032259">
    <property type="term" value="P:methylation"/>
    <property type="evidence" value="ECO:0007669"/>
    <property type="project" value="UniProtKB-KW"/>
</dbReference>
<dbReference type="PANTHER" id="PTHR43591">
    <property type="entry name" value="METHYLTRANSFERASE"/>
    <property type="match status" value="1"/>
</dbReference>
<evidence type="ECO:0000313" key="3">
    <source>
        <dbReference type="EMBL" id="MCZ3373365.1"/>
    </source>
</evidence>
<dbReference type="Gene3D" id="3.40.50.150">
    <property type="entry name" value="Vaccinia Virus protein VP39"/>
    <property type="match status" value="1"/>
</dbReference>
<accession>A0A9E5A004</accession>
<feature type="domain" description="Methyltransferase type 11" evidence="1">
    <location>
        <begin position="47"/>
        <end position="128"/>
    </location>
</feature>
<dbReference type="EMBL" id="JAPVES010000030">
    <property type="protein sequence ID" value="MCZ3373365.1"/>
    <property type="molecule type" value="Genomic_DNA"/>
</dbReference>
<protein>
    <submittedName>
        <fullName evidence="2">Methyltransferase domain-containing protein</fullName>
    </submittedName>
</protein>
<dbReference type="Proteomes" id="UP001068021">
    <property type="component" value="Unassembled WGS sequence"/>
</dbReference>
<gene>
    <name evidence="3" type="ORF">O3H35_12030</name>
    <name evidence="2" type="ORF">O3H54_16460</name>
</gene>
<sequence>MKNQNQVWSNYWSKKRSFLKLTEYTPTYINLKRYFRSLDIPKDAKILDAGCGTGKLASFWTNEGYDVIGIDLSDEALEITGKKGVKTCKADILEGLSFEDNYFDLVYSDGLLEHFEDPEPVLRELFRVSNAYILTLVPRIELYSQIMQFVLKPPKEYKRADSEWINIHERLKPGIIHSKAIKFGVLSILCGIT</sequence>
<dbReference type="CDD" id="cd02440">
    <property type="entry name" value="AdoMet_MTases"/>
    <property type="match status" value="1"/>
</dbReference>
<name>A0A9E5A004_9EURY</name>
<dbReference type="GO" id="GO:0008757">
    <property type="term" value="F:S-adenosylmethionine-dependent methyltransferase activity"/>
    <property type="evidence" value="ECO:0007669"/>
    <property type="project" value="InterPro"/>
</dbReference>
<dbReference type="EMBL" id="JAPVER010000020">
    <property type="protein sequence ID" value="MCZ3367487.1"/>
    <property type="molecule type" value="Genomic_DNA"/>
</dbReference>
<keyword evidence="4" id="KW-1185">Reference proteome</keyword>
<evidence type="ECO:0000259" key="1">
    <source>
        <dbReference type="Pfam" id="PF08241"/>
    </source>
</evidence>